<accession>A0AA47EXF7</accession>
<evidence type="ECO:0000313" key="1">
    <source>
        <dbReference type="EMBL" id="WAH66118.1"/>
    </source>
</evidence>
<dbReference type="EMBL" id="CP107241">
    <property type="protein sequence ID" value="WAH66118.1"/>
    <property type="molecule type" value="Genomic_DNA"/>
</dbReference>
<evidence type="ECO:0000313" key="2">
    <source>
        <dbReference type="Proteomes" id="UP001164737"/>
    </source>
</evidence>
<dbReference type="AlphaFoldDB" id="A0AA47EXF7"/>
<protein>
    <submittedName>
        <fullName evidence="1">Uncharacterized protein</fullName>
    </submittedName>
</protein>
<dbReference type="Proteomes" id="UP001164737">
    <property type="component" value="Chromosome"/>
</dbReference>
<proteinExistence type="predicted"/>
<dbReference type="RefSeq" id="WP_268214765.1">
    <property type="nucleotide sequence ID" value="NZ_CP107241.1"/>
</dbReference>
<reference evidence="1" key="1">
    <citation type="submission" date="2022-10" db="EMBL/GenBank/DDBJ databases">
        <title>Complete genome sequence resource for Xanthomonas hortorum isolated from Greek Oregano.</title>
        <authorList>
            <person name="Gonzalez-Tobon J."/>
            <person name="Helmann T.C."/>
            <person name="Daughtrey M."/>
            <person name="Stodghill P.V."/>
            <person name="Filiatrault M.J."/>
        </authorList>
    </citation>
    <scope>NUCLEOTIDE SEQUENCE</scope>
    <source>
        <strain evidence="1">Oregano 108</strain>
    </source>
</reference>
<sequence length="76" mass="8664">MNDHPERKRLEGQPVFFAFQPHSYEVVTGDRLKQWEADMREQVMKKIIVQVDITVSTGTYSFSGPSDQAADDCDAD</sequence>
<name>A0AA47EXF7_9XANT</name>
<gene>
    <name evidence="1" type="ORF">OEG85_09385</name>
</gene>
<organism evidence="1 2">
    <name type="scientific">Xanthomonas hortorum</name>
    <dbReference type="NCBI Taxonomy" id="56454"/>
    <lineage>
        <taxon>Bacteria</taxon>
        <taxon>Pseudomonadati</taxon>
        <taxon>Pseudomonadota</taxon>
        <taxon>Gammaproteobacteria</taxon>
        <taxon>Lysobacterales</taxon>
        <taxon>Lysobacteraceae</taxon>
        <taxon>Xanthomonas</taxon>
    </lineage>
</organism>